<evidence type="ECO:0000256" key="6">
    <source>
        <dbReference type="ARBA" id="ARBA00022824"/>
    </source>
</evidence>
<dbReference type="GO" id="GO:0008483">
    <property type="term" value="F:transaminase activity"/>
    <property type="evidence" value="ECO:0007669"/>
    <property type="project" value="UniProtKB-KW"/>
</dbReference>
<keyword evidence="9" id="KW-1133">Transmembrane helix</keyword>
<comment type="subcellular location">
    <subcellularLocation>
        <location evidence="2">Endoplasmic reticulum membrane</location>
        <topology evidence="2">Single-pass membrane protein</topology>
    </subcellularLocation>
</comment>
<dbReference type="FunFam" id="3.40.640.10:FF:000020">
    <property type="entry name" value="sphingosine-1-phosphate lyase 1"/>
    <property type="match status" value="1"/>
</dbReference>
<dbReference type="Gene3D" id="3.40.640.10">
    <property type="entry name" value="Type I PLP-dependent aspartate aminotransferase-like (Major domain)"/>
    <property type="match status" value="1"/>
</dbReference>
<evidence type="ECO:0000313" key="16">
    <source>
        <dbReference type="EMBL" id="NBG95249.1"/>
    </source>
</evidence>
<dbReference type="GO" id="GO:0016020">
    <property type="term" value="C:membrane"/>
    <property type="evidence" value="ECO:0007669"/>
    <property type="project" value="GOC"/>
</dbReference>
<accession>A0A845QA61</accession>
<keyword evidence="5" id="KW-0812">Transmembrane</keyword>
<dbReference type="Gene3D" id="6.10.140.2150">
    <property type="match status" value="1"/>
</dbReference>
<dbReference type="Gene3D" id="3.90.1150.10">
    <property type="entry name" value="Aspartate Aminotransferase, domain 1"/>
    <property type="match status" value="1"/>
</dbReference>
<dbReference type="InterPro" id="IPR015422">
    <property type="entry name" value="PyrdxlP-dep_Trfase_small"/>
</dbReference>
<dbReference type="PANTHER" id="PTHR42735:SF6">
    <property type="entry name" value="SPHINGOSINE-1-PHOSPHATE LYASE 1"/>
    <property type="match status" value="1"/>
</dbReference>
<keyword evidence="17" id="KW-1185">Reference proteome</keyword>
<evidence type="ECO:0000256" key="15">
    <source>
        <dbReference type="RuleBase" id="RU000382"/>
    </source>
</evidence>
<keyword evidence="16" id="KW-0808">Transferase</keyword>
<evidence type="ECO:0000256" key="8">
    <source>
        <dbReference type="ARBA" id="ARBA00022919"/>
    </source>
</evidence>
<keyword evidence="16" id="KW-0032">Aminotransferase</keyword>
<dbReference type="RefSeq" id="WP_160587273.1">
    <property type="nucleotide sequence ID" value="NZ_BMHN01000001.1"/>
</dbReference>
<dbReference type="GO" id="GO:0030170">
    <property type="term" value="F:pyridoxal phosphate binding"/>
    <property type="evidence" value="ECO:0007669"/>
    <property type="project" value="InterPro"/>
</dbReference>
<evidence type="ECO:0000256" key="7">
    <source>
        <dbReference type="ARBA" id="ARBA00022898"/>
    </source>
</evidence>
<dbReference type="EMBL" id="WXYQ01000005">
    <property type="protein sequence ID" value="NBG95249.1"/>
    <property type="molecule type" value="Genomic_DNA"/>
</dbReference>
<feature type="modified residue" description="N6-(pyridoxal phosphate)lysine" evidence="14">
    <location>
        <position position="251"/>
    </location>
</feature>
<dbReference type="Pfam" id="PF00282">
    <property type="entry name" value="Pyridoxal_deC"/>
    <property type="match status" value="1"/>
</dbReference>
<dbReference type="PANTHER" id="PTHR42735">
    <property type="match status" value="1"/>
</dbReference>
<keyword evidence="8" id="KW-0746">Sphingolipid metabolism</keyword>
<name>A0A845QA61_9HYPH</name>
<comment type="similarity">
    <text evidence="13">Belongs to the group II decarboxylase family. Sphingosine-1-phosphate lyase subfamily.</text>
</comment>
<evidence type="ECO:0000256" key="10">
    <source>
        <dbReference type="ARBA" id="ARBA00023098"/>
    </source>
</evidence>
<gene>
    <name evidence="16" type="ORF">GTQ45_05840</name>
</gene>
<comment type="caution">
    <text evidence="16">The sequence shown here is derived from an EMBL/GenBank/DDBJ whole genome shotgun (WGS) entry which is preliminary data.</text>
</comment>
<evidence type="ECO:0000256" key="9">
    <source>
        <dbReference type="ARBA" id="ARBA00022989"/>
    </source>
</evidence>
<dbReference type="InterPro" id="IPR015421">
    <property type="entry name" value="PyrdxlP-dep_Trfase_major"/>
</dbReference>
<dbReference type="Proteomes" id="UP000470384">
    <property type="component" value="Unassembled WGS sequence"/>
</dbReference>
<keyword evidence="6" id="KW-0256">Endoplasmic reticulum</keyword>
<comment type="pathway">
    <text evidence="4">Sphingolipid metabolism.</text>
</comment>
<sequence length="422" mass="45827">MTDTTSSRVSMPSHGTDWETLSAQMNEMATGDVKWREGKTAVYVFNAGEDVSRVQKEAYTRFMSENGLGPMAFPSLKRMEEEIIQMALSLLNAPDGADGSVTSGGTDSITMAIKTAREYARAKGRLKPGCQGNIVLPWSAHPAFDKAAEMMDLELRRIPVTDDFLADPKAMGEAVDDNTIMMVGSAPCFPYGLIDPIAEIGEVAAAHDVWVHVDACVGGFFAPFARMNGADLPAFDFSVAQVHSMSADLHKYGYCAKGASTVLFRSAELKEHMIFDTNDWPGGRMITPTLAGTRPGGAIAAAWAVMNYLGVDGYRDKQGLVVKTREKIEAGVTALGFVVIGKPQLGLIGYRHPDLDSFAIWGKLFERGWFTSIVSKPQGIHLMLSPKHAEVADTYLADVEWAMEQVRGANSPAEQQEIRYGG</sequence>
<keyword evidence="12 15" id="KW-0456">Lyase</keyword>
<dbReference type="OrthoDB" id="9803665at2"/>
<dbReference type="GO" id="GO:0006665">
    <property type="term" value="P:sphingolipid metabolic process"/>
    <property type="evidence" value="ECO:0007669"/>
    <property type="project" value="UniProtKB-KW"/>
</dbReference>
<evidence type="ECO:0000256" key="1">
    <source>
        <dbReference type="ARBA" id="ARBA00001933"/>
    </source>
</evidence>
<dbReference type="GeneID" id="300655287"/>
<evidence type="ECO:0000256" key="4">
    <source>
        <dbReference type="ARBA" id="ARBA00004991"/>
    </source>
</evidence>
<evidence type="ECO:0000256" key="12">
    <source>
        <dbReference type="ARBA" id="ARBA00023239"/>
    </source>
</evidence>
<keyword evidence="10" id="KW-0443">Lipid metabolism</keyword>
<keyword evidence="11" id="KW-0472">Membrane</keyword>
<evidence type="ECO:0000256" key="11">
    <source>
        <dbReference type="ARBA" id="ARBA00023136"/>
    </source>
</evidence>
<proteinExistence type="inferred from homology"/>
<dbReference type="GO" id="GO:0016830">
    <property type="term" value="F:carbon-carbon lyase activity"/>
    <property type="evidence" value="ECO:0007669"/>
    <property type="project" value="InterPro"/>
</dbReference>
<dbReference type="InterPro" id="IPR015424">
    <property type="entry name" value="PyrdxlP-dep_Trfase"/>
</dbReference>
<evidence type="ECO:0000256" key="3">
    <source>
        <dbReference type="ARBA" id="ARBA00004760"/>
    </source>
</evidence>
<evidence type="ECO:0000256" key="5">
    <source>
        <dbReference type="ARBA" id="ARBA00022692"/>
    </source>
</evidence>
<comment type="cofactor">
    <cofactor evidence="1 14 15">
        <name>pyridoxal 5'-phosphate</name>
        <dbReference type="ChEBI" id="CHEBI:597326"/>
    </cofactor>
</comment>
<protein>
    <submittedName>
        <fullName evidence="16">Aminotransferase class V-fold PLP-dependent enzyme</fullName>
    </submittedName>
</protein>
<dbReference type="AlphaFoldDB" id="A0A845QA61"/>
<reference evidence="16 17" key="1">
    <citation type="journal article" date="2016" name="Int. J. Syst. Evol. Microbiol.">
        <title>Pyruvatibacter mobilis gen. nov., sp. nov., a marine bacterium from the culture broth of Picochlorum sp. 122.</title>
        <authorList>
            <person name="Wang G."/>
            <person name="Tang M."/>
            <person name="Wu H."/>
            <person name="Dai S."/>
            <person name="Li T."/>
            <person name="Chen C."/>
            <person name="He H."/>
            <person name="Fan J."/>
            <person name="Xiang W."/>
            <person name="Li X."/>
        </authorList>
    </citation>
    <scope>NUCLEOTIDE SEQUENCE [LARGE SCALE GENOMIC DNA]</scope>
    <source>
        <strain evidence="16 17">GYP-11</strain>
    </source>
</reference>
<evidence type="ECO:0000256" key="2">
    <source>
        <dbReference type="ARBA" id="ARBA00004389"/>
    </source>
</evidence>
<dbReference type="GO" id="GO:0019752">
    <property type="term" value="P:carboxylic acid metabolic process"/>
    <property type="evidence" value="ECO:0007669"/>
    <property type="project" value="InterPro"/>
</dbReference>
<keyword evidence="7 14" id="KW-0663">Pyridoxal phosphate</keyword>
<evidence type="ECO:0000313" key="17">
    <source>
        <dbReference type="Proteomes" id="UP000470384"/>
    </source>
</evidence>
<evidence type="ECO:0000256" key="14">
    <source>
        <dbReference type="PIRSR" id="PIRSR602129-50"/>
    </source>
</evidence>
<organism evidence="16 17">
    <name type="scientific">Pyruvatibacter mobilis</name>
    <dbReference type="NCBI Taxonomy" id="1712261"/>
    <lineage>
        <taxon>Bacteria</taxon>
        <taxon>Pseudomonadati</taxon>
        <taxon>Pseudomonadota</taxon>
        <taxon>Alphaproteobacteria</taxon>
        <taxon>Hyphomicrobiales</taxon>
        <taxon>Parvibaculaceae</taxon>
        <taxon>Pyruvatibacter</taxon>
    </lineage>
</organism>
<dbReference type="InterPro" id="IPR002129">
    <property type="entry name" value="PyrdxlP-dep_de-COase"/>
</dbReference>
<comment type="pathway">
    <text evidence="3">Lipid metabolism; sphingolipid metabolism.</text>
</comment>
<dbReference type="InterPro" id="IPR050477">
    <property type="entry name" value="GrpII_AminoAcid_Decarb"/>
</dbReference>
<dbReference type="SUPFAM" id="SSF53383">
    <property type="entry name" value="PLP-dependent transferases"/>
    <property type="match status" value="1"/>
</dbReference>
<evidence type="ECO:0000256" key="13">
    <source>
        <dbReference type="ARBA" id="ARBA00038302"/>
    </source>
</evidence>